<dbReference type="EMBL" id="ANOF01000042">
    <property type="protein sequence ID" value="EMI28254.1"/>
    <property type="molecule type" value="Genomic_DNA"/>
</dbReference>
<name>M5SPS7_9BACT</name>
<gene>
    <name evidence="1" type="ORF">RESH_01215</name>
</gene>
<dbReference type="Proteomes" id="UP000011996">
    <property type="component" value="Unassembled WGS sequence"/>
</dbReference>
<evidence type="ECO:0000313" key="2">
    <source>
        <dbReference type="Proteomes" id="UP000011996"/>
    </source>
</evidence>
<sequence>MAYFELISPPPSRLTDTKSVKSRRHRRTWKSIVRSPNERDACGRTRFVKDRSL</sequence>
<evidence type="ECO:0000313" key="1">
    <source>
        <dbReference type="EMBL" id="EMI28254.1"/>
    </source>
</evidence>
<protein>
    <submittedName>
        <fullName evidence="1">Uncharacterized protein</fullName>
    </submittedName>
</protein>
<proteinExistence type="predicted"/>
<comment type="caution">
    <text evidence="1">The sequence shown here is derived from an EMBL/GenBank/DDBJ whole genome shotgun (WGS) entry which is preliminary data.</text>
</comment>
<organism evidence="1 2">
    <name type="scientific">Rhodopirellula europaea SH398</name>
    <dbReference type="NCBI Taxonomy" id="1263868"/>
    <lineage>
        <taxon>Bacteria</taxon>
        <taxon>Pseudomonadati</taxon>
        <taxon>Planctomycetota</taxon>
        <taxon>Planctomycetia</taxon>
        <taxon>Pirellulales</taxon>
        <taxon>Pirellulaceae</taxon>
        <taxon>Rhodopirellula</taxon>
    </lineage>
</organism>
<dbReference type="STRING" id="1263868.RESH_01215"/>
<accession>M5SPS7</accession>
<reference evidence="1 2" key="1">
    <citation type="journal article" date="2013" name="Mar. Genomics">
        <title>Expression of sulfatases in Rhodopirellula baltica and the diversity of sulfatases in the genus Rhodopirellula.</title>
        <authorList>
            <person name="Wegner C.E."/>
            <person name="Richter-Heitmann T."/>
            <person name="Klindworth A."/>
            <person name="Klockow C."/>
            <person name="Richter M."/>
            <person name="Achstetter T."/>
            <person name="Glockner F.O."/>
            <person name="Harder J."/>
        </authorList>
    </citation>
    <scope>NUCLEOTIDE SEQUENCE [LARGE SCALE GENOMIC DNA]</scope>
    <source>
        <strain evidence="1 2">SH398</strain>
    </source>
</reference>
<dbReference type="AlphaFoldDB" id="M5SPS7"/>